<protein>
    <submittedName>
        <fullName evidence="3">Lysophospholipase L1-like esterase</fullName>
    </submittedName>
</protein>
<reference evidence="3 4" key="1">
    <citation type="submission" date="2019-03" db="EMBL/GenBank/DDBJ databases">
        <title>Genomic Encyclopedia of Archaeal and Bacterial Type Strains, Phase II (KMG-II): from individual species to whole genera.</title>
        <authorList>
            <person name="Goeker M."/>
        </authorList>
    </citation>
    <scope>NUCLEOTIDE SEQUENCE [LARGE SCALE GENOMIC DNA]</scope>
    <source>
        <strain evidence="3 4">DSM 18435</strain>
    </source>
</reference>
<dbReference type="InterPro" id="IPR051532">
    <property type="entry name" value="Ester_Hydrolysis_Enzymes"/>
</dbReference>
<proteinExistence type="predicted"/>
<dbReference type="Pfam" id="PF13472">
    <property type="entry name" value="Lipase_GDSL_2"/>
    <property type="match status" value="1"/>
</dbReference>
<dbReference type="PANTHER" id="PTHR30383">
    <property type="entry name" value="THIOESTERASE 1/PROTEASE 1/LYSOPHOSPHOLIPASE L1"/>
    <property type="match status" value="1"/>
</dbReference>
<dbReference type="Proteomes" id="UP000295468">
    <property type="component" value="Unassembled WGS sequence"/>
</dbReference>
<dbReference type="GO" id="GO:0016788">
    <property type="term" value="F:hydrolase activity, acting on ester bonds"/>
    <property type="evidence" value="ECO:0007669"/>
    <property type="project" value="UniProtKB-ARBA"/>
</dbReference>
<evidence type="ECO:0000313" key="4">
    <source>
        <dbReference type="Proteomes" id="UP000295468"/>
    </source>
</evidence>
<evidence type="ECO:0000256" key="1">
    <source>
        <dbReference type="SAM" id="SignalP"/>
    </source>
</evidence>
<feature type="chain" id="PRO_5020640424" evidence="1">
    <location>
        <begin position="21"/>
        <end position="216"/>
    </location>
</feature>
<organism evidence="3 4">
    <name type="scientific">Zeaxanthinibacter enoshimensis</name>
    <dbReference type="NCBI Taxonomy" id="392009"/>
    <lineage>
        <taxon>Bacteria</taxon>
        <taxon>Pseudomonadati</taxon>
        <taxon>Bacteroidota</taxon>
        <taxon>Flavobacteriia</taxon>
        <taxon>Flavobacteriales</taxon>
        <taxon>Flavobacteriaceae</taxon>
        <taxon>Zeaxanthinibacter</taxon>
    </lineage>
</organism>
<dbReference type="InterPro" id="IPR013830">
    <property type="entry name" value="SGNH_hydro"/>
</dbReference>
<comment type="caution">
    <text evidence="3">The sequence shown here is derived from an EMBL/GenBank/DDBJ whole genome shotgun (WGS) entry which is preliminary data.</text>
</comment>
<name>A0A4R6TMC8_9FLAO</name>
<evidence type="ECO:0000259" key="2">
    <source>
        <dbReference type="Pfam" id="PF13472"/>
    </source>
</evidence>
<dbReference type="SUPFAM" id="SSF52266">
    <property type="entry name" value="SGNH hydrolase"/>
    <property type="match status" value="1"/>
</dbReference>
<feature type="signal peptide" evidence="1">
    <location>
        <begin position="1"/>
        <end position="20"/>
    </location>
</feature>
<keyword evidence="4" id="KW-1185">Reference proteome</keyword>
<dbReference type="AlphaFoldDB" id="A0A4R6TMC8"/>
<accession>A0A4R6TMC8</accession>
<gene>
    <name evidence="3" type="ORF">CLV82_2705</name>
</gene>
<feature type="domain" description="SGNH hydrolase-type esterase" evidence="2">
    <location>
        <begin position="55"/>
        <end position="206"/>
    </location>
</feature>
<evidence type="ECO:0000313" key="3">
    <source>
        <dbReference type="EMBL" id="TDQ29251.1"/>
    </source>
</evidence>
<keyword evidence="1" id="KW-0732">Signal</keyword>
<dbReference type="Gene3D" id="3.40.50.1110">
    <property type="entry name" value="SGNH hydrolase"/>
    <property type="match status" value="1"/>
</dbReference>
<dbReference type="InterPro" id="IPR036514">
    <property type="entry name" value="SGNH_hydro_sf"/>
</dbReference>
<sequence length="216" mass="25604">MRKLLSLLFTIAFLATSAQQQHPFQEEVNTIIKRYDTIWTPRDSTIVFTGSSSIRMWQGLQDLFPRYQVINSGFGGSMTADLRHFSEDLIFRYDPDKVIIYEGDNDLNDNLRPADIRRQMKQLVHEIKIRQEGVQILLIAAKPSPSRWHLKGRFKRLNRKLKRLCQGDEQLTFVNIWDPMIREDRQVRTDIFLEDGLHMTEEGYRIWHHVLKNHIN</sequence>
<dbReference type="EMBL" id="SNYI01000003">
    <property type="protein sequence ID" value="TDQ29251.1"/>
    <property type="molecule type" value="Genomic_DNA"/>
</dbReference>